<evidence type="ECO:0000256" key="7">
    <source>
        <dbReference type="ARBA" id="ARBA00023136"/>
    </source>
</evidence>
<evidence type="ECO:0000256" key="3">
    <source>
        <dbReference type="ARBA" id="ARBA00022692"/>
    </source>
</evidence>
<evidence type="ECO:0000256" key="2">
    <source>
        <dbReference type="ARBA" id="ARBA00006859"/>
    </source>
</evidence>
<evidence type="ECO:0000256" key="5">
    <source>
        <dbReference type="ARBA" id="ARBA00022824"/>
    </source>
</evidence>
<comment type="caution">
    <text evidence="9">The sequence shown here is derived from an EMBL/GenBank/DDBJ whole genome shotgun (WGS) entry which is preliminary data.</text>
</comment>
<feature type="transmembrane region" description="Helical" evidence="8">
    <location>
        <begin position="329"/>
        <end position="346"/>
    </location>
</feature>
<comment type="subcellular location">
    <subcellularLocation>
        <location evidence="1">Endoplasmic reticulum membrane</location>
        <topology evidence="1">Multi-pass membrane protein</topology>
    </subcellularLocation>
</comment>
<keyword evidence="6 8" id="KW-1133">Transmembrane helix</keyword>
<evidence type="ECO:0000256" key="4">
    <source>
        <dbReference type="ARBA" id="ARBA00022801"/>
    </source>
</evidence>
<keyword evidence="5" id="KW-0256">Endoplasmic reticulum</keyword>
<dbReference type="InterPro" id="IPR006639">
    <property type="entry name" value="Preselin/SPP"/>
</dbReference>
<dbReference type="Proteomes" id="UP001165120">
    <property type="component" value="Unassembled WGS sequence"/>
</dbReference>
<dbReference type="AlphaFoldDB" id="A0A9W6SZW2"/>
<feature type="transmembrane region" description="Helical" evidence="8">
    <location>
        <begin position="149"/>
        <end position="167"/>
    </location>
</feature>
<dbReference type="Pfam" id="PF04258">
    <property type="entry name" value="Peptidase_A22B"/>
    <property type="match status" value="1"/>
</dbReference>
<evidence type="ECO:0000256" key="1">
    <source>
        <dbReference type="ARBA" id="ARBA00004477"/>
    </source>
</evidence>
<dbReference type="GO" id="GO:0098554">
    <property type="term" value="C:cytoplasmic side of endoplasmic reticulum membrane"/>
    <property type="evidence" value="ECO:0007669"/>
    <property type="project" value="TreeGrafter"/>
</dbReference>
<comment type="similarity">
    <text evidence="2">Belongs to the peptidase A22B family.</text>
</comment>
<accession>A0A9W6SZW2</accession>
<dbReference type="GO" id="GO:0033619">
    <property type="term" value="P:membrane protein proteolysis"/>
    <property type="evidence" value="ECO:0007669"/>
    <property type="project" value="TreeGrafter"/>
</dbReference>
<dbReference type="InterPro" id="IPR007369">
    <property type="entry name" value="Peptidase_A22B_SPP"/>
</dbReference>
<gene>
    <name evidence="9" type="ORF">Cboi02_000145700</name>
</gene>
<sequence>MDNEITYNNEETPKIDGKAVVLLPILGTVTLLGLYYGVNKLNLQDLNYYLNHYFLFMSLNSNFFTVNYLTKLIIRKFCYFFNLKSVKLYKKYKLTISEDTKYLPSGFENNYLLPEFTKEEIIIKEEKLNESRDEVLIKDQKFNFYFSKIDFNSIFLSILLCAIYYFFNGSKNWILSNSLAFTNSIFGIKSTKLSSFAPAIFLLSAFFFYDIYFVFRCDVMMTVATSIDIPAKILIPNSNLNSSNVTELDRIKDLSYSMLGLGDIVLPSMLMSLCLRFDLYNFHEANPNTEFYHNRSYPKPYFTTIILSYITALIATVTVLYKYKHGQPALLYISPCLIFCLILTSLRRGEFKKMINFSENVDKDEPILTDVVCSEETLFLSGKIQEEDIDDVEDNDYIPTDIDDEEEEFDEDNDENTIDLDFEEDEIILEVIEDGEESD</sequence>
<keyword evidence="10" id="KW-1185">Reference proteome</keyword>
<evidence type="ECO:0000313" key="9">
    <source>
        <dbReference type="EMBL" id="GME68180.1"/>
    </source>
</evidence>
<organism evidence="9 10">
    <name type="scientific">Candida boidinii</name>
    <name type="common">Yeast</name>
    <dbReference type="NCBI Taxonomy" id="5477"/>
    <lineage>
        <taxon>Eukaryota</taxon>
        <taxon>Fungi</taxon>
        <taxon>Dikarya</taxon>
        <taxon>Ascomycota</taxon>
        <taxon>Saccharomycotina</taxon>
        <taxon>Pichiomycetes</taxon>
        <taxon>Pichiales</taxon>
        <taxon>Pichiaceae</taxon>
        <taxon>Ogataea</taxon>
        <taxon>Ogataea/Candida clade</taxon>
    </lineage>
</organism>
<evidence type="ECO:0000256" key="6">
    <source>
        <dbReference type="ARBA" id="ARBA00022989"/>
    </source>
</evidence>
<evidence type="ECO:0000256" key="8">
    <source>
        <dbReference type="SAM" id="Phobius"/>
    </source>
</evidence>
<dbReference type="GO" id="GO:0006465">
    <property type="term" value="P:signal peptide processing"/>
    <property type="evidence" value="ECO:0007669"/>
    <property type="project" value="TreeGrafter"/>
</dbReference>
<protein>
    <submittedName>
        <fullName evidence="9">Unnamed protein product</fullName>
    </submittedName>
</protein>
<feature type="transmembrane region" description="Helical" evidence="8">
    <location>
        <begin position="301"/>
        <end position="323"/>
    </location>
</feature>
<dbReference type="GO" id="GO:0098553">
    <property type="term" value="C:lumenal side of endoplasmic reticulum membrane"/>
    <property type="evidence" value="ECO:0007669"/>
    <property type="project" value="TreeGrafter"/>
</dbReference>
<reference evidence="9" key="1">
    <citation type="submission" date="2023-04" db="EMBL/GenBank/DDBJ databases">
        <title>Candida boidinii NBRC 10035.</title>
        <authorList>
            <person name="Ichikawa N."/>
            <person name="Sato H."/>
            <person name="Tonouchi N."/>
        </authorList>
    </citation>
    <scope>NUCLEOTIDE SEQUENCE</scope>
    <source>
        <strain evidence="9">NBRC 10035</strain>
    </source>
</reference>
<evidence type="ECO:0000313" key="10">
    <source>
        <dbReference type="Proteomes" id="UP001165120"/>
    </source>
</evidence>
<proteinExistence type="inferred from homology"/>
<feature type="transmembrane region" description="Helical" evidence="8">
    <location>
        <begin position="50"/>
        <end position="69"/>
    </location>
</feature>
<dbReference type="SMART" id="SM00730">
    <property type="entry name" value="PSN"/>
    <property type="match status" value="1"/>
</dbReference>
<keyword evidence="3 8" id="KW-0812">Transmembrane</keyword>
<dbReference type="GO" id="GO:0042500">
    <property type="term" value="F:aspartic endopeptidase activity, intramembrane cleaving"/>
    <property type="evidence" value="ECO:0007669"/>
    <property type="project" value="InterPro"/>
</dbReference>
<keyword evidence="7 8" id="KW-0472">Membrane</keyword>
<dbReference type="PANTHER" id="PTHR12174">
    <property type="entry name" value="SIGNAL PEPTIDE PEPTIDASE"/>
    <property type="match status" value="1"/>
</dbReference>
<feature type="transmembrane region" description="Helical" evidence="8">
    <location>
        <begin position="196"/>
        <end position="215"/>
    </location>
</feature>
<feature type="transmembrane region" description="Helical" evidence="8">
    <location>
        <begin position="20"/>
        <end position="38"/>
    </location>
</feature>
<dbReference type="EMBL" id="BSXN01000346">
    <property type="protein sequence ID" value="GME68180.1"/>
    <property type="molecule type" value="Genomic_DNA"/>
</dbReference>
<keyword evidence="4" id="KW-0378">Hydrolase</keyword>
<dbReference type="PANTHER" id="PTHR12174:SF23">
    <property type="entry name" value="MINOR HISTOCOMPATIBILITY ANTIGEN H13"/>
    <property type="match status" value="1"/>
</dbReference>
<name>A0A9W6SZW2_CANBO</name>